<evidence type="ECO:0000256" key="2">
    <source>
        <dbReference type="SAM" id="MobiDB-lite"/>
    </source>
</evidence>
<dbReference type="InterPro" id="IPR008274">
    <property type="entry name" value="AldOxase/xan_DH_MoCoBD1"/>
</dbReference>
<dbReference type="NCBIfam" id="TIGR02965">
    <property type="entry name" value="xanthine_xdhB"/>
    <property type="match status" value="1"/>
</dbReference>
<dbReference type="InterPro" id="IPR000674">
    <property type="entry name" value="Ald_Oxase/Xan_DH_a/b"/>
</dbReference>
<dbReference type="InterPro" id="IPR046867">
    <property type="entry name" value="AldOxase/xan_DH_MoCoBD2"/>
</dbReference>
<dbReference type="InterPro" id="IPR037165">
    <property type="entry name" value="AldOxase/xan_DH_Mopterin-bd_sf"/>
</dbReference>
<comment type="cofactor">
    <cofactor evidence="1">
        <name>Mo-molybdopterin cytosine dinucleotide</name>
        <dbReference type="ChEBI" id="CHEBI:71308"/>
    </cofactor>
</comment>
<evidence type="ECO:0000313" key="5">
    <source>
        <dbReference type="Proteomes" id="UP000317429"/>
    </source>
</evidence>
<dbReference type="EMBL" id="CP036291">
    <property type="protein sequence ID" value="QDU90750.1"/>
    <property type="molecule type" value="Genomic_DNA"/>
</dbReference>
<dbReference type="Proteomes" id="UP000317429">
    <property type="component" value="Chromosome"/>
</dbReference>
<dbReference type="RefSeq" id="WP_145289863.1">
    <property type="nucleotide sequence ID" value="NZ_CP036291.1"/>
</dbReference>
<keyword evidence="4" id="KW-0560">Oxidoreductase</keyword>
<sequence>MASIGKALPHDSAAGHVTGGAHYIEDLPRLEGELWVDFVGAPTAAGLVRSIDTKPALASPGVAAVLTHADLPGVNHFGPIFHDELFLVEDRVHYLGQPIVVVAAESREAARRAAALVKIDYTEEKPVLSIDEAIAAGSYIGPTRVIARGDSDAAFAHAPHTLSGVFESGGQEQFYFESQASLAIPSEAGQIKVLCSTQNPTETQAVVAEALGLRLHEVVCECKRMGGGFGGKETQSAIPAVMTALVARHTGRPARIVLTKDADMRLTGKRHPYKTWYKAAFDDQGMLLAVELEVYSDGGAFADLSTSVMERTMLHADNAYFLPAAKITGRVCRTNLPPNTAFRGFGGPQGIAVIENILQEIAQTLGRDALDVRRANLYRDGDPHRSVTPYGQIVRDHVLPETFDQLEATSDYRARLAQIESHNAANRLTVKGIALSAVKFGISFTTKFLNQGNALVNVYTDGSIQVSTGGTEMGQGLNTKVRQLVADEFGVEPECVLLMTTSTEKSHNTSPTAASAGTDLNGAAALDACRQIKQRMAEYAASRFASADAGLVHAPEHVVFEDGHVRDSRIADPSHAIPFGRFCGDARRERVDLGARGFFATPGVDFNRETGRGNPFFYYTTGAAVAEVTIDRFTGDLTVDRIDLLMDIGRMINPGIDRGQVIGGLIQGVGWCTTEELRYTPKGALLTTGPTTYKIPNITDLPKVLNVDFIDNPKHTLNVGRSKAVGEPPLMLGIAVWLAAKHAMSQASPGKIAKLKLPATGEECLMCLTELQSKPLSPSPSQNGAPHTVSANVQRLKGKK</sequence>
<reference evidence="4 5" key="1">
    <citation type="submission" date="2019-02" db="EMBL/GenBank/DDBJ databases">
        <title>Deep-cultivation of Planctomycetes and their phenomic and genomic characterization uncovers novel biology.</title>
        <authorList>
            <person name="Wiegand S."/>
            <person name="Jogler M."/>
            <person name="Boedeker C."/>
            <person name="Pinto D."/>
            <person name="Vollmers J."/>
            <person name="Rivas-Marin E."/>
            <person name="Kohn T."/>
            <person name="Peeters S.H."/>
            <person name="Heuer A."/>
            <person name="Rast P."/>
            <person name="Oberbeckmann S."/>
            <person name="Bunk B."/>
            <person name="Jeske O."/>
            <person name="Meyerdierks A."/>
            <person name="Storesund J.E."/>
            <person name="Kallscheuer N."/>
            <person name="Luecker S."/>
            <person name="Lage O.M."/>
            <person name="Pohl T."/>
            <person name="Merkel B.J."/>
            <person name="Hornburger P."/>
            <person name="Mueller R.-W."/>
            <person name="Bruemmer F."/>
            <person name="Labrenz M."/>
            <person name="Spormann A.M."/>
            <person name="Op den Camp H."/>
            <person name="Overmann J."/>
            <person name="Amann R."/>
            <person name="Jetten M.S.M."/>
            <person name="Mascher T."/>
            <person name="Medema M.H."/>
            <person name="Devos D.P."/>
            <person name="Kaster A.-K."/>
            <person name="Ovreas L."/>
            <person name="Rohde M."/>
            <person name="Galperin M.Y."/>
            <person name="Jogler C."/>
        </authorList>
    </citation>
    <scope>NUCLEOTIDE SEQUENCE [LARGE SCALE GENOMIC DNA]</scope>
    <source>
        <strain evidence="4 5">Pla175</strain>
    </source>
</reference>
<dbReference type="GO" id="GO:0030151">
    <property type="term" value="F:molybdenum ion binding"/>
    <property type="evidence" value="ECO:0007669"/>
    <property type="project" value="InterPro"/>
</dbReference>
<dbReference type="EC" id="1.2.99.7" evidence="4"/>
<dbReference type="InterPro" id="IPR036856">
    <property type="entry name" value="Ald_Oxase/Xan_DH_a/b_sf"/>
</dbReference>
<dbReference type="InterPro" id="IPR014309">
    <property type="entry name" value="Xanthine_DH_Mopterin-bd_su"/>
</dbReference>
<dbReference type="SUPFAM" id="SSF54665">
    <property type="entry name" value="CO dehydrogenase molybdoprotein N-domain-like"/>
    <property type="match status" value="1"/>
</dbReference>
<dbReference type="SUPFAM" id="SSF56003">
    <property type="entry name" value="Molybdenum cofactor-binding domain"/>
    <property type="match status" value="1"/>
</dbReference>
<name>A0A518DGZ6_9BACT</name>
<dbReference type="Pfam" id="PF01315">
    <property type="entry name" value="Ald_Xan_dh_C"/>
    <property type="match status" value="1"/>
</dbReference>
<feature type="domain" description="Aldehyde oxidase/xanthine dehydrogenase a/b hammerhead" evidence="3">
    <location>
        <begin position="18"/>
        <end position="125"/>
    </location>
</feature>
<gene>
    <name evidence="4" type="primary">mop</name>
    <name evidence="4" type="ORF">Pla175_41610</name>
</gene>
<keyword evidence="5" id="KW-1185">Reference proteome</keyword>
<dbReference type="KEGG" id="pnd:Pla175_41610"/>
<dbReference type="PANTHER" id="PTHR45444">
    <property type="entry name" value="XANTHINE DEHYDROGENASE"/>
    <property type="match status" value="1"/>
</dbReference>
<dbReference type="InterPro" id="IPR016208">
    <property type="entry name" value="Ald_Oxase/xanthine_DH-like"/>
</dbReference>
<dbReference type="PANTHER" id="PTHR45444:SF3">
    <property type="entry name" value="XANTHINE DEHYDROGENASE"/>
    <property type="match status" value="1"/>
</dbReference>
<proteinExistence type="predicted"/>
<evidence type="ECO:0000313" key="4">
    <source>
        <dbReference type="EMBL" id="QDU90750.1"/>
    </source>
</evidence>
<feature type="region of interest" description="Disordered" evidence="2">
    <location>
        <begin position="774"/>
        <end position="800"/>
    </location>
</feature>
<evidence type="ECO:0000256" key="1">
    <source>
        <dbReference type="ARBA" id="ARBA00053029"/>
    </source>
</evidence>
<evidence type="ECO:0000259" key="3">
    <source>
        <dbReference type="SMART" id="SM01008"/>
    </source>
</evidence>
<dbReference type="GO" id="GO:0005506">
    <property type="term" value="F:iron ion binding"/>
    <property type="evidence" value="ECO:0007669"/>
    <property type="project" value="InterPro"/>
</dbReference>
<dbReference type="SMART" id="SM01008">
    <property type="entry name" value="Ald_Xan_dh_C"/>
    <property type="match status" value="1"/>
</dbReference>
<organism evidence="4 5">
    <name type="scientific">Pirellulimonas nuda</name>
    <dbReference type="NCBI Taxonomy" id="2528009"/>
    <lineage>
        <taxon>Bacteria</taxon>
        <taxon>Pseudomonadati</taxon>
        <taxon>Planctomycetota</taxon>
        <taxon>Planctomycetia</taxon>
        <taxon>Pirellulales</taxon>
        <taxon>Lacipirellulaceae</taxon>
        <taxon>Pirellulimonas</taxon>
    </lineage>
</organism>
<protein>
    <submittedName>
        <fullName evidence="4">Aldehyde oxidoreductase</fullName>
        <ecNumber evidence="4">1.2.99.7</ecNumber>
    </submittedName>
</protein>
<feature type="compositionally biased region" description="Polar residues" evidence="2">
    <location>
        <begin position="783"/>
        <end position="793"/>
    </location>
</feature>
<dbReference type="Pfam" id="PF02738">
    <property type="entry name" value="MoCoBD_1"/>
    <property type="match status" value="1"/>
</dbReference>
<dbReference type="OrthoDB" id="221297at2"/>
<dbReference type="FunFam" id="3.30.365.10:FF:000001">
    <property type="entry name" value="Xanthine dehydrogenase oxidase"/>
    <property type="match status" value="1"/>
</dbReference>
<dbReference type="AlphaFoldDB" id="A0A518DGZ6"/>
<accession>A0A518DGZ6</accession>
<dbReference type="Gene3D" id="3.30.365.10">
    <property type="entry name" value="Aldehyde oxidase/xanthine dehydrogenase, molybdopterin binding domain"/>
    <property type="match status" value="4"/>
</dbReference>
<dbReference type="Pfam" id="PF20256">
    <property type="entry name" value="MoCoBD_2"/>
    <property type="match status" value="1"/>
</dbReference>
<dbReference type="Gene3D" id="3.90.1170.50">
    <property type="entry name" value="Aldehyde oxidase/xanthine dehydrogenase, a/b hammerhead"/>
    <property type="match status" value="1"/>
</dbReference>
<dbReference type="GO" id="GO:0033727">
    <property type="term" value="F:aldehyde dehydrogenase (FAD-independent) activity"/>
    <property type="evidence" value="ECO:0007669"/>
    <property type="project" value="UniProtKB-EC"/>
</dbReference>